<dbReference type="PANTHER" id="PTHR10272:SF0">
    <property type="entry name" value="PLATELET-ACTIVATING FACTOR ACETYLHYDROLASE"/>
    <property type="match status" value="1"/>
</dbReference>
<dbReference type="GO" id="GO:0016042">
    <property type="term" value="P:lipid catabolic process"/>
    <property type="evidence" value="ECO:0007669"/>
    <property type="project" value="UniProtKB-KW"/>
</dbReference>
<dbReference type="PANTHER" id="PTHR10272">
    <property type="entry name" value="PLATELET-ACTIVATING FACTOR ACETYLHYDROLASE"/>
    <property type="match status" value="1"/>
</dbReference>
<evidence type="ECO:0000256" key="4">
    <source>
        <dbReference type="SAM" id="SignalP"/>
    </source>
</evidence>
<comment type="caution">
    <text evidence="5">The sequence shown here is derived from an EMBL/GenBank/DDBJ whole genome shotgun (WGS) entry which is preliminary data.</text>
</comment>
<protein>
    <submittedName>
        <fullName evidence="5">Putative dienelactone hydrolase</fullName>
    </submittedName>
</protein>
<keyword evidence="3" id="KW-0443">Lipid metabolism</keyword>
<keyword evidence="1 5" id="KW-0378">Hydrolase</keyword>
<organism evidence="5 6">
    <name type="scientific">Celerinatantimonas diazotrophica</name>
    <dbReference type="NCBI Taxonomy" id="412034"/>
    <lineage>
        <taxon>Bacteria</taxon>
        <taxon>Pseudomonadati</taxon>
        <taxon>Pseudomonadota</taxon>
        <taxon>Gammaproteobacteria</taxon>
        <taxon>Celerinatantimonadaceae</taxon>
        <taxon>Celerinatantimonas</taxon>
    </lineage>
</organism>
<dbReference type="Proteomes" id="UP000295565">
    <property type="component" value="Unassembled WGS sequence"/>
</dbReference>
<sequence>MLKLYQGRCKSCMKRWTKLVIALSFFSSGLALAQSPSYHVGLAHLTVAARGSSPAFALTVMYPTMAQSSRVHFGPYSLPVALSAPVAQGRFALVILSHGSAGSGINYRMLALTLVRHGYIVGLPLHPGDNYRDSSQAGLLSVWRNRPKQIEYAIDRLVTDRSMATHILPHRIAVIGHSAGGYAALVAAGGKADTPAMIDYCHTHLRSAEPTCQRVKNGQLPPAQIEQTADSRIKALVLLAPVGIFFRRHDSLALVTQPVLLITAQADSVLTPSDNAELIAKRLPNQRQLVNQLIPNAGHFSFLSPFPKALQGKVGVVGEDPSGFDRRSFQHQLGRRIVAFFQHSLSKF</sequence>
<dbReference type="GO" id="GO:0003847">
    <property type="term" value="F:1-alkyl-2-acetylglycerophosphocholine esterase activity"/>
    <property type="evidence" value="ECO:0007669"/>
    <property type="project" value="TreeGrafter"/>
</dbReference>
<keyword evidence="4" id="KW-0732">Signal</keyword>
<reference evidence="5 6" key="1">
    <citation type="submission" date="2019-03" db="EMBL/GenBank/DDBJ databases">
        <title>Genomic Encyclopedia of Type Strains, Phase IV (KMG-IV): sequencing the most valuable type-strain genomes for metagenomic binning, comparative biology and taxonomic classification.</title>
        <authorList>
            <person name="Goeker M."/>
        </authorList>
    </citation>
    <scope>NUCLEOTIDE SEQUENCE [LARGE SCALE GENOMIC DNA]</scope>
    <source>
        <strain evidence="5 6">DSM 18577</strain>
    </source>
</reference>
<proteinExistence type="predicted"/>
<keyword evidence="2" id="KW-0442">Lipid degradation</keyword>
<evidence type="ECO:0000256" key="1">
    <source>
        <dbReference type="ARBA" id="ARBA00022801"/>
    </source>
</evidence>
<feature type="signal peptide" evidence="4">
    <location>
        <begin position="1"/>
        <end position="33"/>
    </location>
</feature>
<name>A0A4R1K123_9GAMM</name>
<feature type="chain" id="PRO_5020901394" evidence="4">
    <location>
        <begin position="34"/>
        <end position="348"/>
    </location>
</feature>
<dbReference type="PIRSF" id="PIRSF031982">
    <property type="entry name" value="UCP031982_abhydr"/>
    <property type="match status" value="1"/>
</dbReference>
<dbReference type="SUPFAM" id="SSF53474">
    <property type="entry name" value="alpha/beta-Hydrolases"/>
    <property type="match status" value="1"/>
</dbReference>
<dbReference type="EMBL" id="SMGD01000012">
    <property type="protein sequence ID" value="TCK57642.1"/>
    <property type="molecule type" value="Genomic_DNA"/>
</dbReference>
<keyword evidence="6" id="KW-1185">Reference proteome</keyword>
<accession>A0A4R1K123</accession>
<dbReference type="Gene3D" id="3.40.50.1820">
    <property type="entry name" value="alpha/beta hydrolase"/>
    <property type="match status" value="1"/>
</dbReference>
<dbReference type="InterPro" id="IPR029058">
    <property type="entry name" value="AB_hydrolase_fold"/>
</dbReference>
<gene>
    <name evidence="5" type="ORF">EV690_1330</name>
</gene>
<evidence type="ECO:0000256" key="2">
    <source>
        <dbReference type="ARBA" id="ARBA00022963"/>
    </source>
</evidence>
<evidence type="ECO:0000313" key="6">
    <source>
        <dbReference type="Proteomes" id="UP000295565"/>
    </source>
</evidence>
<dbReference type="AlphaFoldDB" id="A0A4R1K123"/>
<evidence type="ECO:0000313" key="5">
    <source>
        <dbReference type="EMBL" id="TCK57642.1"/>
    </source>
</evidence>
<evidence type="ECO:0000256" key="3">
    <source>
        <dbReference type="ARBA" id="ARBA00023098"/>
    </source>
</evidence>
<dbReference type="InterPro" id="IPR016986">
    <property type="entry name" value="UCP031982_abhydr"/>
</dbReference>
<dbReference type="OrthoDB" id="192696at2"/>